<proteinExistence type="predicted"/>
<reference evidence="1 2" key="1">
    <citation type="journal article" date="2019" name="Emerg. Microbes Infect.">
        <title>Comprehensive subspecies identification of 175 nontuberculous mycobacteria species based on 7547 genomic profiles.</title>
        <authorList>
            <person name="Matsumoto Y."/>
            <person name="Kinjo T."/>
            <person name="Motooka D."/>
            <person name="Nabeya D."/>
            <person name="Jung N."/>
            <person name="Uechi K."/>
            <person name="Horii T."/>
            <person name="Iida T."/>
            <person name="Fujita J."/>
            <person name="Nakamura S."/>
        </authorList>
    </citation>
    <scope>NUCLEOTIDE SEQUENCE [LARGE SCALE GENOMIC DNA]</scope>
    <source>
        <strain evidence="1 2">JCM 18538</strain>
        <plasmid evidence="1">pJCM18538</plasmid>
    </source>
</reference>
<accession>A0A7I7RRN3</accession>
<name>A0A7I7RRN3_9MYCO</name>
<evidence type="ECO:0000313" key="2">
    <source>
        <dbReference type="Proteomes" id="UP000467428"/>
    </source>
</evidence>
<evidence type="ECO:0000313" key="1">
    <source>
        <dbReference type="EMBL" id="BBY46861.1"/>
    </source>
</evidence>
<protein>
    <submittedName>
        <fullName evidence="1">Uncharacterized protein</fullName>
    </submittedName>
</protein>
<dbReference type="Proteomes" id="UP000467428">
    <property type="component" value="Plasmid pJCM18538"/>
</dbReference>
<keyword evidence="2" id="KW-1185">Reference proteome</keyword>
<dbReference type="KEGG" id="marz:MARA_02910"/>
<sequence>MIEYMPLVKCSHCTHPMRSNESHGRYKANDPSLPKRCRDCNTCTAKYGPLPLIDE</sequence>
<geneLocation type="plasmid" evidence="1">
    <name>pJCM18538</name>
</geneLocation>
<dbReference type="AlphaFoldDB" id="A0A7I7RRN3"/>
<organism evidence="1 2">
    <name type="scientific">Mycolicibacterium arabiense</name>
    <dbReference type="NCBI Taxonomy" id="1286181"/>
    <lineage>
        <taxon>Bacteria</taxon>
        <taxon>Bacillati</taxon>
        <taxon>Actinomycetota</taxon>
        <taxon>Actinomycetes</taxon>
        <taxon>Mycobacteriales</taxon>
        <taxon>Mycobacteriaceae</taxon>
        <taxon>Mycolicibacterium</taxon>
    </lineage>
</organism>
<keyword evidence="1" id="KW-0614">Plasmid</keyword>
<dbReference type="EMBL" id="AP022592">
    <property type="protein sequence ID" value="BBY46861.1"/>
    <property type="molecule type" value="Genomic_DNA"/>
</dbReference>
<gene>
    <name evidence="1" type="ORF">MARA_02910</name>
</gene>